<evidence type="ECO:0000313" key="3">
    <source>
        <dbReference type="Proteomes" id="UP001230426"/>
    </source>
</evidence>
<gene>
    <name evidence="2" type="ORF">J2S55_008663</name>
</gene>
<keyword evidence="3" id="KW-1185">Reference proteome</keyword>
<keyword evidence="1" id="KW-0472">Membrane</keyword>
<proteinExistence type="predicted"/>
<comment type="caution">
    <text evidence="2">The sequence shown here is derived from an EMBL/GenBank/DDBJ whole genome shotgun (WGS) entry which is preliminary data.</text>
</comment>
<protein>
    <submittedName>
        <fullName evidence="2">Uncharacterized protein</fullName>
    </submittedName>
</protein>
<dbReference type="RefSeq" id="WP_306873290.1">
    <property type="nucleotide sequence ID" value="NZ_JAUSRB010000002.1"/>
</dbReference>
<accession>A0ABT9RJC6</accession>
<evidence type="ECO:0000256" key="1">
    <source>
        <dbReference type="SAM" id="Phobius"/>
    </source>
</evidence>
<evidence type="ECO:0000313" key="2">
    <source>
        <dbReference type="EMBL" id="MDP9869397.1"/>
    </source>
</evidence>
<feature type="transmembrane region" description="Helical" evidence="1">
    <location>
        <begin position="218"/>
        <end position="243"/>
    </location>
</feature>
<sequence length="314" mass="33750">MAAARTTRTPLFLLSGAVVLTLAGWWQYEAAVPSFPVVGDTSTVSLLIRGPARDVEVKLIATDDLGLAVEVLATVDRNKPGECVSADVHLYTDGPLQSRTTGLCPSPPGTRGVLSAVFRPIEPLVAKSGSTTVVRMPELTATWFGTDREYDVAYEVTFARTDPAAQNGLKPEAVSPDYRGPGLRWRRRQVANTPGIPEAAPYGTFTDVAAEKAANRSLFWAGLLGGAALSVLVWAGDLVLVGAAERRRESERRAEAEAELREIAELAAARVLAALEERLPAAPGQDTVATRRRPAGRVAGWRGWLRSLARRARF</sequence>
<dbReference type="EMBL" id="JAUSRB010000002">
    <property type="protein sequence ID" value="MDP9869397.1"/>
    <property type="molecule type" value="Genomic_DNA"/>
</dbReference>
<name>A0ABT9RJC6_9ACTN</name>
<reference evidence="2 3" key="1">
    <citation type="submission" date="2023-07" db="EMBL/GenBank/DDBJ databases">
        <title>Sequencing the genomes of 1000 actinobacteria strains.</title>
        <authorList>
            <person name="Klenk H.-P."/>
        </authorList>
    </citation>
    <scope>NUCLEOTIDE SEQUENCE [LARGE SCALE GENOMIC DNA]</scope>
    <source>
        <strain evidence="2 3">DSM 44109</strain>
    </source>
</reference>
<keyword evidence="1" id="KW-1133">Transmembrane helix</keyword>
<organism evidence="2 3">
    <name type="scientific">Streptosporangium brasiliense</name>
    <dbReference type="NCBI Taxonomy" id="47480"/>
    <lineage>
        <taxon>Bacteria</taxon>
        <taxon>Bacillati</taxon>
        <taxon>Actinomycetota</taxon>
        <taxon>Actinomycetes</taxon>
        <taxon>Streptosporangiales</taxon>
        <taxon>Streptosporangiaceae</taxon>
        <taxon>Streptosporangium</taxon>
    </lineage>
</organism>
<keyword evidence="1" id="KW-0812">Transmembrane</keyword>
<dbReference type="Proteomes" id="UP001230426">
    <property type="component" value="Unassembled WGS sequence"/>
</dbReference>